<comment type="caution">
    <text evidence="2">The sequence shown here is derived from an EMBL/GenBank/DDBJ whole genome shotgun (WGS) entry which is preliminary data.</text>
</comment>
<accession>A0A392RWJ9</accession>
<proteinExistence type="predicted"/>
<name>A0A392RWJ9_9FABA</name>
<dbReference type="Proteomes" id="UP000265520">
    <property type="component" value="Unassembled WGS sequence"/>
</dbReference>
<protein>
    <submittedName>
        <fullName evidence="2">Uncharacterized protein</fullName>
    </submittedName>
</protein>
<evidence type="ECO:0000256" key="1">
    <source>
        <dbReference type="SAM" id="MobiDB-lite"/>
    </source>
</evidence>
<dbReference type="EMBL" id="LXQA010286601">
    <property type="protein sequence ID" value="MCI41013.1"/>
    <property type="molecule type" value="Genomic_DNA"/>
</dbReference>
<feature type="region of interest" description="Disordered" evidence="1">
    <location>
        <begin position="1"/>
        <end position="23"/>
    </location>
</feature>
<organism evidence="2 3">
    <name type="scientific">Trifolium medium</name>
    <dbReference type="NCBI Taxonomy" id="97028"/>
    <lineage>
        <taxon>Eukaryota</taxon>
        <taxon>Viridiplantae</taxon>
        <taxon>Streptophyta</taxon>
        <taxon>Embryophyta</taxon>
        <taxon>Tracheophyta</taxon>
        <taxon>Spermatophyta</taxon>
        <taxon>Magnoliopsida</taxon>
        <taxon>eudicotyledons</taxon>
        <taxon>Gunneridae</taxon>
        <taxon>Pentapetalae</taxon>
        <taxon>rosids</taxon>
        <taxon>fabids</taxon>
        <taxon>Fabales</taxon>
        <taxon>Fabaceae</taxon>
        <taxon>Papilionoideae</taxon>
        <taxon>50 kb inversion clade</taxon>
        <taxon>NPAAA clade</taxon>
        <taxon>Hologalegina</taxon>
        <taxon>IRL clade</taxon>
        <taxon>Trifolieae</taxon>
        <taxon>Trifolium</taxon>
    </lineage>
</organism>
<sequence>MRKKKEASMAQQSSQLRRSDTIT</sequence>
<evidence type="ECO:0000313" key="2">
    <source>
        <dbReference type="EMBL" id="MCI41013.1"/>
    </source>
</evidence>
<evidence type="ECO:0000313" key="3">
    <source>
        <dbReference type="Proteomes" id="UP000265520"/>
    </source>
</evidence>
<keyword evidence="3" id="KW-1185">Reference proteome</keyword>
<feature type="non-terminal residue" evidence="2">
    <location>
        <position position="23"/>
    </location>
</feature>
<dbReference type="AlphaFoldDB" id="A0A392RWJ9"/>
<reference evidence="2 3" key="1">
    <citation type="journal article" date="2018" name="Front. Plant Sci.">
        <title>Red Clover (Trifolium pratense) and Zigzag Clover (T. medium) - A Picture of Genomic Similarities and Differences.</title>
        <authorList>
            <person name="Dluhosova J."/>
            <person name="Istvanek J."/>
            <person name="Nedelnik J."/>
            <person name="Repkova J."/>
        </authorList>
    </citation>
    <scope>NUCLEOTIDE SEQUENCE [LARGE SCALE GENOMIC DNA]</scope>
    <source>
        <strain evidence="3">cv. 10/8</strain>
        <tissue evidence="2">Leaf</tissue>
    </source>
</reference>